<evidence type="ECO:0000313" key="3">
    <source>
        <dbReference type="Proteomes" id="UP000241447"/>
    </source>
</evidence>
<evidence type="ECO:0000259" key="1">
    <source>
        <dbReference type="PROSITE" id="PS51704"/>
    </source>
</evidence>
<dbReference type="KEGG" id="cbak:DA792_03535"/>
<dbReference type="CDD" id="cd08566">
    <property type="entry name" value="GDPD_AtGDE_like"/>
    <property type="match status" value="1"/>
</dbReference>
<dbReference type="PANTHER" id="PTHR46211:SF14">
    <property type="entry name" value="GLYCEROPHOSPHODIESTER PHOSPHODIESTERASE"/>
    <property type="match status" value="1"/>
</dbReference>
<dbReference type="Proteomes" id="UP000241447">
    <property type="component" value="Chromosome"/>
</dbReference>
<dbReference type="InterPro" id="IPR017946">
    <property type="entry name" value="PLC-like_Pdiesterase_TIM-brl"/>
</dbReference>
<dbReference type="GO" id="GO:0008081">
    <property type="term" value="F:phosphoric diester hydrolase activity"/>
    <property type="evidence" value="ECO:0007669"/>
    <property type="project" value="InterPro"/>
</dbReference>
<dbReference type="SUPFAM" id="SSF51695">
    <property type="entry name" value="PLC-like phosphodiesterases"/>
    <property type="match status" value="1"/>
</dbReference>
<proteinExistence type="predicted"/>
<dbReference type="GO" id="GO:0006629">
    <property type="term" value="P:lipid metabolic process"/>
    <property type="evidence" value="ECO:0007669"/>
    <property type="project" value="InterPro"/>
</dbReference>
<evidence type="ECO:0000313" key="2">
    <source>
        <dbReference type="EMBL" id="AVW90267.1"/>
    </source>
</evidence>
<dbReference type="PANTHER" id="PTHR46211">
    <property type="entry name" value="GLYCEROPHOSPHORYL DIESTER PHOSPHODIESTERASE"/>
    <property type="match status" value="1"/>
</dbReference>
<accession>A0A2R4LZG6</accession>
<sequence>MMTQIACHRGARLCAPENTCPAFEAALAQGGDVLEFDVRQTRDGVLYVMHDETVDRTTNGSGPIAEMTSKEVDALDAGAWFDTRFAATPVPRLDAFLDAFKSRAAFYIEVKWADCDAIAQIIHRLDIAAQCYTCSFSEQMHLDMLRAAPDVAQMVHWRRGPPEVLTEKFDATIVEFYASDDAENDFTLENVRAAQAAGLATQVYSDTVSPALFAQIRDWGAGCLNTDHVSDFHAFRTAQDSPKAP</sequence>
<gene>
    <name evidence="2" type="ORF">DA792_03535</name>
</gene>
<name>A0A2R4LZG6_9RHOB</name>
<dbReference type="Gene3D" id="3.20.20.190">
    <property type="entry name" value="Phosphatidylinositol (PI) phosphodiesterase"/>
    <property type="match status" value="1"/>
</dbReference>
<dbReference type="AlphaFoldDB" id="A0A2R4LZG6"/>
<dbReference type="RefSeq" id="WP_107718135.1">
    <property type="nucleotide sequence ID" value="NZ_CP028475.1"/>
</dbReference>
<feature type="domain" description="GP-PDE" evidence="1">
    <location>
        <begin position="3"/>
        <end position="236"/>
    </location>
</feature>
<dbReference type="Pfam" id="PF03009">
    <property type="entry name" value="GDPD"/>
    <property type="match status" value="1"/>
</dbReference>
<organism evidence="2 3">
    <name type="scientific">Celeribacter baekdonensis</name>
    <dbReference type="NCBI Taxonomy" id="875171"/>
    <lineage>
        <taxon>Bacteria</taxon>
        <taxon>Pseudomonadati</taxon>
        <taxon>Pseudomonadota</taxon>
        <taxon>Alphaproteobacteria</taxon>
        <taxon>Rhodobacterales</taxon>
        <taxon>Roseobacteraceae</taxon>
        <taxon>Celeribacter</taxon>
    </lineage>
</organism>
<protein>
    <submittedName>
        <fullName evidence="2">Glycerophosphodiester phosphodiesterase</fullName>
    </submittedName>
</protein>
<dbReference type="PROSITE" id="PS51704">
    <property type="entry name" value="GP_PDE"/>
    <property type="match status" value="1"/>
</dbReference>
<dbReference type="InterPro" id="IPR030395">
    <property type="entry name" value="GP_PDE_dom"/>
</dbReference>
<reference evidence="2 3" key="1">
    <citation type="submission" date="2018-03" db="EMBL/GenBank/DDBJ databases">
        <title>The Complete Genome of Celeribacter baekdonensis strain LH4, a Thiosulfate-Oxidizing Alphaproteobacterium Isolated from Gulf of Mexico Continental Slope Sediments.</title>
        <authorList>
            <person name="Flood B.E."/>
            <person name="Bailey J.V."/>
            <person name="Leprich D."/>
        </authorList>
    </citation>
    <scope>NUCLEOTIDE SEQUENCE [LARGE SCALE GENOMIC DNA]</scope>
    <source>
        <strain evidence="2 3">LH4</strain>
    </source>
</reference>
<dbReference type="EMBL" id="CP028475">
    <property type="protein sequence ID" value="AVW90267.1"/>
    <property type="molecule type" value="Genomic_DNA"/>
</dbReference>
<dbReference type="OrthoDB" id="1854250at2"/>